<proteinExistence type="predicted"/>
<reference evidence="1" key="1">
    <citation type="submission" date="2021-10" db="EMBL/GenBank/DDBJ databases">
        <title>Tropical sea cucumber genome reveals ecological adaptation and Cuvierian tubules defense mechanism.</title>
        <authorList>
            <person name="Chen T."/>
        </authorList>
    </citation>
    <scope>NUCLEOTIDE SEQUENCE</scope>
    <source>
        <strain evidence="1">Nanhai2018</strain>
        <tissue evidence="1">Muscle</tissue>
    </source>
</reference>
<dbReference type="Proteomes" id="UP001152320">
    <property type="component" value="Chromosome 15"/>
</dbReference>
<evidence type="ECO:0000313" key="2">
    <source>
        <dbReference type="Proteomes" id="UP001152320"/>
    </source>
</evidence>
<sequence length="97" mass="11161">MDWTWRYSNKFSIRTSLLIFTNKGNMLVIHINIVNKNTWEHSHNFEEPVSALPMKEVLLARVKSHPSLAAVSRTREGVALSLITDNHNTKDFQKAIT</sequence>
<organism evidence="1 2">
    <name type="scientific">Holothuria leucospilota</name>
    <name type="common">Black long sea cucumber</name>
    <name type="synonym">Mertensiothuria leucospilota</name>
    <dbReference type="NCBI Taxonomy" id="206669"/>
    <lineage>
        <taxon>Eukaryota</taxon>
        <taxon>Metazoa</taxon>
        <taxon>Echinodermata</taxon>
        <taxon>Eleutherozoa</taxon>
        <taxon>Echinozoa</taxon>
        <taxon>Holothuroidea</taxon>
        <taxon>Aspidochirotacea</taxon>
        <taxon>Aspidochirotida</taxon>
        <taxon>Holothuriidae</taxon>
        <taxon>Holothuria</taxon>
    </lineage>
</organism>
<dbReference type="AlphaFoldDB" id="A0A9Q1H0Y1"/>
<accession>A0A9Q1H0Y1</accession>
<dbReference type="EMBL" id="JAIZAY010000015">
    <property type="protein sequence ID" value="KAJ8028081.1"/>
    <property type="molecule type" value="Genomic_DNA"/>
</dbReference>
<gene>
    <name evidence="1" type="ORF">HOLleu_30214</name>
</gene>
<name>A0A9Q1H0Y1_HOLLE</name>
<evidence type="ECO:0000313" key="1">
    <source>
        <dbReference type="EMBL" id="KAJ8028081.1"/>
    </source>
</evidence>
<keyword evidence="2" id="KW-1185">Reference proteome</keyword>
<protein>
    <submittedName>
        <fullName evidence="1">Uncharacterized protein</fullName>
    </submittedName>
</protein>
<comment type="caution">
    <text evidence="1">The sequence shown here is derived from an EMBL/GenBank/DDBJ whole genome shotgun (WGS) entry which is preliminary data.</text>
</comment>